<dbReference type="PANTHER" id="PTHR11360:SF308">
    <property type="entry name" value="BLL3089 PROTEIN"/>
    <property type="match status" value="1"/>
</dbReference>
<feature type="transmembrane region" description="Helical" evidence="4">
    <location>
        <begin position="114"/>
        <end position="136"/>
    </location>
</feature>
<sequence length="408" mass="44114">MIHRLKSLFSISQDGAQPSLAAIFWMGFAQIFVWGGSFFLLAVLARPIMQETGWSRQWIYGSLSLGIFISGVLLPYIGKYIARQGGRNVLALSGVVTALGLAVMALSSSLVVFILSWCILGVAMSMGLYDALFATLGDTYGTSAKKAITTITLISGFCTTLVWPLLALGVSHLGWRHTCLIWAVFLALTIFPIYRRSLPQVAKSPPPKDQKEKPPITIDRTVYTLMSCIFMLSAVAMTVITVQLIDLLQEDGFTLSAAIAISALIGPTQVAARVVDIMVRISHPIWSLLISVVLVFLGVTLLLFLPAYAAWAVIVYSAGNGLRSIVRGTLPLAILKPQEFALVMGKIARPSLVAQALTPFIFGMLFEMAGSKGVLAVLALVAGVSVILTAILVRQLRQKNLYVKQVRA</sequence>
<comment type="caution">
    <text evidence="5">The sequence shown here is derived from an EMBL/GenBank/DDBJ whole genome shotgun (WGS) entry which is preliminary data.</text>
</comment>
<feature type="transmembrane region" description="Helical" evidence="4">
    <location>
        <begin position="252"/>
        <end position="272"/>
    </location>
</feature>
<keyword evidence="1 4" id="KW-0812">Transmembrane</keyword>
<evidence type="ECO:0000256" key="3">
    <source>
        <dbReference type="ARBA" id="ARBA00023136"/>
    </source>
</evidence>
<dbReference type="InterPro" id="IPR050327">
    <property type="entry name" value="Proton-linked_MCT"/>
</dbReference>
<evidence type="ECO:0000256" key="2">
    <source>
        <dbReference type="ARBA" id="ARBA00022989"/>
    </source>
</evidence>
<dbReference type="RefSeq" id="WP_126979367.1">
    <property type="nucleotide sequence ID" value="NZ_PQSP01000002.1"/>
</dbReference>
<dbReference type="Pfam" id="PF07690">
    <property type="entry name" value="MFS_1"/>
    <property type="match status" value="1"/>
</dbReference>
<dbReference type="PANTHER" id="PTHR11360">
    <property type="entry name" value="MONOCARBOXYLATE TRANSPORTER"/>
    <property type="match status" value="1"/>
</dbReference>
<evidence type="ECO:0000313" key="5">
    <source>
        <dbReference type="EMBL" id="RUS67381.1"/>
    </source>
</evidence>
<feature type="transmembrane region" description="Helical" evidence="4">
    <location>
        <begin position="57"/>
        <end position="77"/>
    </location>
</feature>
<evidence type="ECO:0000256" key="4">
    <source>
        <dbReference type="SAM" id="Phobius"/>
    </source>
</evidence>
<keyword evidence="3 4" id="KW-0472">Membrane</keyword>
<proteinExistence type="predicted"/>
<dbReference type="AlphaFoldDB" id="A0A433SF59"/>
<reference evidence="5 6" key="1">
    <citation type="submission" date="2018-01" db="EMBL/GenBank/DDBJ databases">
        <title>Saezia sanguinis gen. nov., sp. nov., in the order Burkholderiales isolated from human blood.</title>
        <authorList>
            <person name="Medina-Pascual M.J."/>
            <person name="Valdezate S."/>
            <person name="Monzon S."/>
            <person name="Cuesta I."/>
            <person name="Carrasco G."/>
            <person name="Villalon P."/>
            <person name="Saez-Nieto J.A."/>
        </authorList>
    </citation>
    <scope>NUCLEOTIDE SEQUENCE [LARGE SCALE GENOMIC DNA]</scope>
    <source>
        <strain evidence="5 6">CNM695-12</strain>
    </source>
</reference>
<dbReference type="SUPFAM" id="SSF103473">
    <property type="entry name" value="MFS general substrate transporter"/>
    <property type="match status" value="1"/>
</dbReference>
<name>A0A433SF59_9BURK</name>
<accession>A0A433SF59</accession>
<dbReference type="InterPro" id="IPR011701">
    <property type="entry name" value="MFS"/>
</dbReference>
<feature type="transmembrane region" description="Helical" evidence="4">
    <location>
        <begin position="284"/>
        <end position="305"/>
    </location>
</feature>
<organism evidence="5 6">
    <name type="scientific">Saezia sanguinis</name>
    <dbReference type="NCBI Taxonomy" id="1965230"/>
    <lineage>
        <taxon>Bacteria</taxon>
        <taxon>Pseudomonadati</taxon>
        <taxon>Pseudomonadota</taxon>
        <taxon>Betaproteobacteria</taxon>
        <taxon>Burkholderiales</taxon>
        <taxon>Saeziaceae</taxon>
        <taxon>Saezia</taxon>
    </lineage>
</organism>
<dbReference type="Gene3D" id="1.20.1250.20">
    <property type="entry name" value="MFS general substrate transporter like domains"/>
    <property type="match status" value="1"/>
</dbReference>
<gene>
    <name evidence="5" type="ORF">CUZ56_01326</name>
</gene>
<dbReference type="EMBL" id="PQSP01000002">
    <property type="protein sequence ID" value="RUS67381.1"/>
    <property type="molecule type" value="Genomic_DNA"/>
</dbReference>
<feature type="transmembrane region" description="Helical" evidence="4">
    <location>
        <begin position="372"/>
        <end position="393"/>
    </location>
</feature>
<keyword evidence="6" id="KW-1185">Reference proteome</keyword>
<dbReference type="InterPro" id="IPR036259">
    <property type="entry name" value="MFS_trans_sf"/>
</dbReference>
<feature type="transmembrane region" description="Helical" evidence="4">
    <location>
        <begin position="221"/>
        <end position="240"/>
    </location>
</feature>
<keyword evidence="2 4" id="KW-1133">Transmembrane helix</keyword>
<dbReference type="Proteomes" id="UP000286947">
    <property type="component" value="Unassembled WGS sequence"/>
</dbReference>
<evidence type="ECO:0000256" key="1">
    <source>
        <dbReference type="ARBA" id="ARBA00022692"/>
    </source>
</evidence>
<feature type="transmembrane region" description="Helical" evidence="4">
    <location>
        <begin position="148"/>
        <end position="168"/>
    </location>
</feature>
<feature type="transmembrane region" description="Helical" evidence="4">
    <location>
        <begin position="174"/>
        <end position="194"/>
    </location>
</feature>
<evidence type="ECO:0008006" key="7">
    <source>
        <dbReference type="Google" id="ProtNLM"/>
    </source>
</evidence>
<feature type="transmembrane region" description="Helical" evidence="4">
    <location>
        <begin position="20"/>
        <end position="45"/>
    </location>
</feature>
<feature type="transmembrane region" description="Helical" evidence="4">
    <location>
        <begin position="89"/>
        <end position="108"/>
    </location>
</feature>
<dbReference type="GO" id="GO:0022857">
    <property type="term" value="F:transmembrane transporter activity"/>
    <property type="evidence" value="ECO:0007669"/>
    <property type="project" value="InterPro"/>
</dbReference>
<dbReference type="OrthoDB" id="5966585at2"/>
<evidence type="ECO:0000313" key="6">
    <source>
        <dbReference type="Proteomes" id="UP000286947"/>
    </source>
</evidence>
<protein>
    <recommendedName>
        <fullName evidence="7">Major facilitator superfamily (MFS) profile domain-containing protein</fullName>
    </recommendedName>
</protein>